<protein>
    <submittedName>
        <fullName evidence="1">Uncharacterized protein</fullName>
    </submittedName>
</protein>
<comment type="caution">
    <text evidence="1">The sequence shown here is derived from an EMBL/GenBank/DDBJ whole genome shotgun (WGS) entry which is preliminary data.</text>
</comment>
<reference evidence="2" key="1">
    <citation type="journal article" date="2014" name="Cell">
        <title>The Architecture of a Scrambled Genome Reveals Massive Levels of Genomic Rearrangement during Development.</title>
        <authorList>
            <person name="Chen X."/>
            <person name="Bracht J.R."/>
            <person name="Goldman A.D."/>
            <person name="Dolzhenko E."/>
            <person name="Clay D.M."/>
            <person name="Swart E.C."/>
            <person name="Perlman D.H."/>
            <person name="Doak T.G."/>
            <person name="Stuart A."/>
            <person name="Amemiya C.T."/>
            <person name="Sebra R.P."/>
            <person name="Landweber L.F."/>
        </authorList>
    </citation>
    <scope>NUCLEOTIDE SEQUENCE [LARGE SCALE GENOMIC DNA]</scope>
    <source>
        <strain evidence="2">JRB310</strain>
    </source>
</reference>
<organism evidence="1 2">
    <name type="scientific">Oxytricha trifallax</name>
    <dbReference type="NCBI Taxonomy" id="1172189"/>
    <lineage>
        <taxon>Eukaryota</taxon>
        <taxon>Sar</taxon>
        <taxon>Alveolata</taxon>
        <taxon>Ciliophora</taxon>
        <taxon>Intramacronucleata</taxon>
        <taxon>Spirotrichea</taxon>
        <taxon>Stichotrichia</taxon>
        <taxon>Sporadotrichida</taxon>
        <taxon>Oxytrichidae</taxon>
        <taxon>Oxytrichinae</taxon>
        <taxon>Oxytricha</taxon>
    </lineage>
</organism>
<accession>A0A073IBW4</accession>
<name>A0A073IBW4_9SPIT</name>
<gene>
    <name evidence="1" type="ORF">OXYTRIMIC_469</name>
</gene>
<dbReference type="Proteomes" id="UP000053232">
    <property type="component" value="Unassembled WGS sequence"/>
</dbReference>
<evidence type="ECO:0000313" key="1">
    <source>
        <dbReference type="EMBL" id="KEJ82902.1"/>
    </source>
</evidence>
<sequence>MIFNEQLQRRSISNHADQDLKTGDKILCSAYAIKNNDKTEYYPSLIQSITQDHVVERQLSLEAGQYDNIAEYCCLPL</sequence>
<dbReference type="AlphaFoldDB" id="A0A073IBW4"/>
<evidence type="ECO:0000313" key="2">
    <source>
        <dbReference type="Proteomes" id="UP000053232"/>
    </source>
</evidence>
<proteinExistence type="predicted"/>
<dbReference type="EMBL" id="ARYC01002348">
    <property type="protein sequence ID" value="KEJ82902.1"/>
    <property type="molecule type" value="Genomic_DNA"/>
</dbReference>
<keyword evidence="2" id="KW-1185">Reference proteome</keyword>